<dbReference type="AlphaFoldDB" id="A0A8S1JM86"/>
<sequence>MQQNSYGLNLGVVGTQNINIPTSQVLKQIAQNKQQTQQNKQVQDQDLTIIAQQTDHLRKRISNIFHLPIKLKKTQNFMIEDIGLKVDSLFKKSHLNQSNVDYLSDHIKRLGDRINQEMKKKQEQYHSSIKIDNFRNFSQIQQEFQKNKQIYNSFYKTELKTIIRQKEKLIDILTSSNRTEKLVSHEIQLNQYNEVILQKLFIENHLYQALLNFIKNKNDISIYEKLFRTLEVFETTHNVEMRLLADQFKNISNTLNQQQKCENIIRNTVKNLENDMFKQIGHLDIQNLNRKFKEFYLPYLQTTELYQIGQFFPSGILFLLMRCGKVGEAQKILSGLIQSDQRIAQQFLSFFDLQKQEILNQNDVEEKSRQQCCDILLQQCYWLLLDVSDAYDVFEQTQFQKDRDFYIWLTLKTTHCSDEFVVYERSDQESKKAFFHWKLIDLHETIPQSTVSLRINIILQRYDYILSELYKYQNQCLSQVEYFILDTVLTSLNMKIQKNAIAEEQKKNIIDNLVNYTQNKLPLVSCLIMSVSTYNIEAIANLLQKTNHVTQVLMDKNFRENLEVIFGKDELLNITNEMVHLFFEKSLHNSLKEFQQQLERSSTMNQINDCQTVLILKLDEMSIYLKQLLNQYSETLLETAIYLYHETQLVYILSCVIVNQYCIIKLGSQIEKRQLQARNLENLHSRIKSCAKDSRQYNYFYRFYLIEIFQQTQQSMRQEQVNLNEINQILSNVNIRELTKNLIENKQIHLIKMVFWQILQLIDQKKCNEKSYLIEKIKELNETLLKFPESQGIKICREDVQFSQIVVDILNSYSKVLKMY</sequence>
<dbReference type="OMA" id="RIKSCAK"/>
<keyword evidence="2" id="KW-1185">Reference proteome</keyword>
<reference evidence="1" key="1">
    <citation type="submission" date="2021-01" db="EMBL/GenBank/DDBJ databases">
        <authorList>
            <consortium name="Genoscope - CEA"/>
            <person name="William W."/>
        </authorList>
    </citation>
    <scope>NUCLEOTIDE SEQUENCE</scope>
</reference>
<protein>
    <recommendedName>
        <fullName evidence="3">Nuclear pore protein</fullName>
    </recommendedName>
</protein>
<accession>A0A8S1JM86</accession>
<dbReference type="EMBL" id="CAJJDM010000001">
    <property type="protein sequence ID" value="CAD8043313.1"/>
    <property type="molecule type" value="Genomic_DNA"/>
</dbReference>
<gene>
    <name evidence="1" type="ORF">PPRIM_AZ9-3.1.T0040537</name>
</gene>
<comment type="caution">
    <text evidence="1">The sequence shown here is derived from an EMBL/GenBank/DDBJ whole genome shotgun (WGS) entry which is preliminary data.</text>
</comment>
<organism evidence="1 2">
    <name type="scientific">Paramecium primaurelia</name>
    <dbReference type="NCBI Taxonomy" id="5886"/>
    <lineage>
        <taxon>Eukaryota</taxon>
        <taxon>Sar</taxon>
        <taxon>Alveolata</taxon>
        <taxon>Ciliophora</taxon>
        <taxon>Intramacronucleata</taxon>
        <taxon>Oligohymenophorea</taxon>
        <taxon>Peniculida</taxon>
        <taxon>Parameciidae</taxon>
        <taxon>Paramecium</taxon>
    </lineage>
</organism>
<name>A0A8S1JM86_PARPR</name>
<dbReference type="Proteomes" id="UP000688137">
    <property type="component" value="Unassembled WGS sequence"/>
</dbReference>
<evidence type="ECO:0000313" key="1">
    <source>
        <dbReference type="EMBL" id="CAD8043313.1"/>
    </source>
</evidence>
<proteinExistence type="predicted"/>
<evidence type="ECO:0008006" key="3">
    <source>
        <dbReference type="Google" id="ProtNLM"/>
    </source>
</evidence>
<evidence type="ECO:0000313" key="2">
    <source>
        <dbReference type="Proteomes" id="UP000688137"/>
    </source>
</evidence>